<keyword evidence="7" id="KW-1185">Reference proteome</keyword>
<evidence type="ECO:0000313" key="7">
    <source>
        <dbReference type="Proteomes" id="UP000289340"/>
    </source>
</evidence>
<proteinExistence type="predicted"/>
<feature type="repeat" description="ANK" evidence="4">
    <location>
        <begin position="374"/>
        <end position="406"/>
    </location>
</feature>
<dbReference type="Gene3D" id="2.60.40.10">
    <property type="entry name" value="Immunoglobulins"/>
    <property type="match status" value="1"/>
</dbReference>
<dbReference type="PROSITE" id="PS50088">
    <property type="entry name" value="ANK_REPEAT"/>
    <property type="match status" value="4"/>
</dbReference>
<evidence type="ECO:0000256" key="3">
    <source>
        <dbReference type="ARBA" id="ARBA00023043"/>
    </source>
</evidence>
<evidence type="ECO:0000256" key="4">
    <source>
        <dbReference type="PROSITE-ProRule" id="PRU00023"/>
    </source>
</evidence>
<dbReference type="PANTHER" id="PTHR24198">
    <property type="entry name" value="ANKYRIN REPEAT AND PROTEIN KINASE DOMAIN-CONTAINING PROTEIN"/>
    <property type="match status" value="1"/>
</dbReference>
<accession>A0A445LPI5</accession>
<dbReference type="InterPro" id="IPR002110">
    <property type="entry name" value="Ankyrin_rpt"/>
</dbReference>
<dbReference type="PANTHER" id="PTHR24198:SF194">
    <property type="entry name" value="INVERSIN-A"/>
    <property type="match status" value="1"/>
</dbReference>
<evidence type="ECO:0000259" key="5">
    <source>
        <dbReference type="PROSITE" id="PS50202"/>
    </source>
</evidence>
<dbReference type="SUPFAM" id="SSF48403">
    <property type="entry name" value="Ankyrin repeat"/>
    <property type="match status" value="1"/>
</dbReference>
<dbReference type="GO" id="GO:0016301">
    <property type="term" value="F:kinase activity"/>
    <property type="evidence" value="ECO:0007669"/>
    <property type="project" value="UniProtKB-KW"/>
</dbReference>
<dbReference type="SUPFAM" id="SSF49354">
    <property type="entry name" value="PapD-like"/>
    <property type="match status" value="1"/>
</dbReference>
<dbReference type="EMBL" id="QZWG01000002">
    <property type="protein sequence ID" value="RZC25105.1"/>
    <property type="molecule type" value="Genomic_DNA"/>
</dbReference>
<dbReference type="Proteomes" id="UP000289340">
    <property type="component" value="Chromosome 2"/>
</dbReference>
<dbReference type="InterPro" id="IPR013783">
    <property type="entry name" value="Ig-like_fold"/>
</dbReference>
<dbReference type="Pfam" id="PF12796">
    <property type="entry name" value="Ank_2"/>
    <property type="match status" value="2"/>
</dbReference>
<dbReference type="SMR" id="A0A445LPI5"/>
<dbReference type="SMART" id="SM00248">
    <property type="entry name" value="ANK"/>
    <property type="match status" value="5"/>
</dbReference>
<gene>
    <name evidence="6" type="ORF">D0Y65_003987</name>
</gene>
<dbReference type="PROSITE" id="PS50297">
    <property type="entry name" value="ANK_REP_REGION"/>
    <property type="match status" value="4"/>
</dbReference>
<comment type="subcellular location">
    <subcellularLocation>
        <location evidence="1">Cell membrane</location>
        <topology evidence="1">Peripheral membrane protein</topology>
        <orientation evidence="1">Cytoplasmic side</orientation>
    </subcellularLocation>
</comment>
<feature type="repeat" description="ANK" evidence="4">
    <location>
        <begin position="281"/>
        <end position="303"/>
    </location>
</feature>
<keyword evidence="6" id="KW-0418">Kinase</keyword>
<dbReference type="Gene3D" id="1.25.40.20">
    <property type="entry name" value="Ankyrin repeat-containing domain"/>
    <property type="match status" value="2"/>
</dbReference>
<dbReference type="Gramene" id="XM_028351288.1">
    <property type="protein sequence ID" value="XP_028207089.1"/>
    <property type="gene ID" value="LOC114390532"/>
</dbReference>
<dbReference type="GO" id="GO:0005886">
    <property type="term" value="C:plasma membrane"/>
    <property type="evidence" value="ECO:0007669"/>
    <property type="project" value="UniProtKB-SubCell"/>
</dbReference>
<evidence type="ECO:0000256" key="1">
    <source>
        <dbReference type="ARBA" id="ARBA00004413"/>
    </source>
</evidence>
<keyword evidence="2" id="KW-0677">Repeat</keyword>
<organism evidence="6 7">
    <name type="scientific">Glycine soja</name>
    <name type="common">Wild soybean</name>
    <dbReference type="NCBI Taxonomy" id="3848"/>
    <lineage>
        <taxon>Eukaryota</taxon>
        <taxon>Viridiplantae</taxon>
        <taxon>Streptophyta</taxon>
        <taxon>Embryophyta</taxon>
        <taxon>Tracheophyta</taxon>
        <taxon>Spermatophyta</taxon>
        <taxon>Magnoliopsida</taxon>
        <taxon>eudicotyledons</taxon>
        <taxon>Gunneridae</taxon>
        <taxon>Pentapetalae</taxon>
        <taxon>rosids</taxon>
        <taxon>fabids</taxon>
        <taxon>Fabales</taxon>
        <taxon>Fabaceae</taxon>
        <taxon>Papilionoideae</taxon>
        <taxon>50 kb inversion clade</taxon>
        <taxon>NPAAA clade</taxon>
        <taxon>indigoferoid/millettioid clade</taxon>
        <taxon>Phaseoleae</taxon>
        <taxon>Glycine</taxon>
        <taxon>Glycine subgen. Soja</taxon>
    </lineage>
</organism>
<reference evidence="6 7" key="1">
    <citation type="submission" date="2018-09" db="EMBL/GenBank/DDBJ databases">
        <title>A high-quality reference genome of wild soybean provides a powerful tool to mine soybean genomes.</title>
        <authorList>
            <person name="Xie M."/>
            <person name="Chung C.Y.L."/>
            <person name="Li M.-W."/>
            <person name="Wong F.-L."/>
            <person name="Chan T.-F."/>
            <person name="Lam H.-M."/>
        </authorList>
    </citation>
    <scope>NUCLEOTIDE SEQUENCE [LARGE SCALE GENOMIC DNA]</scope>
    <source>
        <strain evidence="7">cv. W05</strain>
        <tissue evidence="6">Hypocotyl of etiolated seedlings</tissue>
    </source>
</reference>
<dbReference type="PROSITE" id="PS50202">
    <property type="entry name" value="MSP"/>
    <property type="match status" value="1"/>
</dbReference>
<keyword evidence="3 4" id="KW-0040">ANK repeat</keyword>
<feature type="repeat" description="ANK" evidence="4">
    <location>
        <begin position="407"/>
        <end position="433"/>
    </location>
</feature>
<protein>
    <submittedName>
        <fullName evidence="6">Death-associated protein kinase 1</fullName>
    </submittedName>
</protein>
<feature type="repeat" description="ANK" evidence="4">
    <location>
        <begin position="248"/>
        <end position="280"/>
    </location>
</feature>
<comment type="caution">
    <text evidence="6">The sequence shown here is derived from an EMBL/GenBank/DDBJ whole genome shotgun (WGS) entry which is preliminary data.</text>
</comment>
<keyword evidence="6" id="KW-0808">Transferase</keyword>
<dbReference type="InterPro" id="IPR000535">
    <property type="entry name" value="MSP_dom"/>
</dbReference>
<dbReference type="AlphaFoldDB" id="A0A445LPI5"/>
<name>A0A445LPI5_GLYSO</name>
<dbReference type="PRINTS" id="PR01415">
    <property type="entry name" value="ANKYRIN"/>
</dbReference>
<evidence type="ECO:0000256" key="2">
    <source>
        <dbReference type="ARBA" id="ARBA00022737"/>
    </source>
</evidence>
<dbReference type="InterPro" id="IPR036770">
    <property type="entry name" value="Ankyrin_rpt-contain_sf"/>
</dbReference>
<evidence type="ECO:0000313" key="6">
    <source>
        <dbReference type="EMBL" id="RZC25105.1"/>
    </source>
</evidence>
<feature type="domain" description="MSP" evidence="5">
    <location>
        <begin position="4"/>
        <end position="125"/>
    </location>
</feature>
<sequence length="455" mass="49130">MDRLVKADTKEVEMIFLKGQKCSSSFKLTNLMHTMSVAVSLTTTNSSLFSINKPFSTIPPLSTASYKLQLSQPSDQPPLSDPPDAITVRATMLPTGKATAADLRRFFSKPGPHVFRDAVLTVSLVGPHVAEFLISQTPQSRNLFAKSISACTKPQLMRLLKPAVECGSTDAVADLLNAGADATATTESLMPLAIRVGNLHAVKLLEASGCKIDGSSLHEAAAMDRIDAMEFLLARYDGELDVDAVDSEGRTAIHVAAREGHARVIQFCVAMGGNPNRVDSKGWTPLHYAAWKGHVKAAECLLECSNVKCARDREGRTAFSVAAESEHEQSHARTRLVDLLGWGDALLRAVRVDDVHGVKKCLGEGVSVNGRDQNGWTPLHWAAFKGRIKSLKVLLEHGAEVETVDDAGYTPLHCAAQAGHLQVALYLIAHGASQPNLKSFPHLAHPFQNHSFTLI</sequence>
<dbReference type="InterPro" id="IPR008962">
    <property type="entry name" value="PapD-like_sf"/>
</dbReference>